<comment type="caution">
    <text evidence="1">The sequence shown here is derived from an EMBL/GenBank/DDBJ whole genome shotgun (WGS) entry which is preliminary data.</text>
</comment>
<keyword evidence="2" id="KW-1185">Reference proteome</keyword>
<organism evidence="1 2">
    <name type="scientific">Nonomuraea phyllanthi</name>
    <dbReference type="NCBI Taxonomy" id="2219224"/>
    <lineage>
        <taxon>Bacteria</taxon>
        <taxon>Bacillati</taxon>
        <taxon>Actinomycetota</taxon>
        <taxon>Actinomycetes</taxon>
        <taxon>Streptosporangiales</taxon>
        <taxon>Streptosporangiaceae</taxon>
        <taxon>Nonomuraea</taxon>
    </lineage>
</organism>
<dbReference type="AlphaFoldDB" id="A0A5C4VHC4"/>
<accession>A0A5C4VHC4</accession>
<dbReference type="EMBL" id="VDLX02000022">
    <property type="protein sequence ID" value="KAB8189048.1"/>
    <property type="molecule type" value="Genomic_DNA"/>
</dbReference>
<proteinExistence type="predicted"/>
<protein>
    <submittedName>
        <fullName evidence="1">Uncharacterized protein</fullName>
    </submittedName>
</protein>
<name>A0A5C4VHC4_9ACTN</name>
<dbReference type="OrthoDB" id="10010555at2"/>
<gene>
    <name evidence="1" type="ORF">FH608_042065</name>
</gene>
<evidence type="ECO:0000313" key="1">
    <source>
        <dbReference type="EMBL" id="KAB8189048.1"/>
    </source>
</evidence>
<dbReference type="RefSeq" id="WP_139636374.1">
    <property type="nucleotide sequence ID" value="NZ_VDLX02000022.1"/>
</dbReference>
<evidence type="ECO:0000313" key="2">
    <source>
        <dbReference type="Proteomes" id="UP000312512"/>
    </source>
</evidence>
<reference evidence="1 2" key="1">
    <citation type="submission" date="2019-10" db="EMBL/GenBank/DDBJ databases">
        <title>Nonomuraea sp. nov., isolated from Phyllanthus amarus.</title>
        <authorList>
            <person name="Klykleung N."/>
            <person name="Tanasupawat S."/>
        </authorList>
    </citation>
    <scope>NUCLEOTIDE SEQUENCE [LARGE SCALE GENOMIC DNA]</scope>
    <source>
        <strain evidence="1 2">PA1-10</strain>
    </source>
</reference>
<sequence>MHDPYVLGRMAARHVDQALAELRTGYQTASVDLKAHLPPHVIADVLQVYRAEGARLTAAAAAIPVVTRALRASHPSR</sequence>
<dbReference type="Proteomes" id="UP000312512">
    <property type="component" value="Unassembled WGS sequence"/>
</dbReference>